<comment type="caution">
    <text evidence="1">The sequence shown here is derived from an EMBL/GenBank/DDBJ whole genome shotgun (WGS) entry which is preliminary data.</text>
</comment>
<keyword evidence="2" id="KW-1185">Reference proteome</keyword>
<sequence length="169" mass="19561">MKKEQAVKICDLIDGWIDSYQESAFDAAKLPFLGETIYDFHQWANGKKTLSAYTISKPGEEAYHLLFIDWHRKDNYYLVIYEGDKSTTAAEIQTVDEDGQSLSWKYNPLKRDGKNAERKAYFKQTFGTTNVDIPLPASAEDVERFISQLFRLCRNRKKADRIVEIFSGK</sequence>
<evidence type="ECO:0000313" key="2">
    <source>
        <dbReference type="Proteomes" id="UP000276770"/>
    </source>
</evidence>
<dbReference type="RefSeq" id="WP_121681589.1">
    <property type="nucleotide sequence ID" value="NZ_RCVZ01000011.1"/>
</dbReference>
<gene>
    <name evidence="1" type="ORF">D9X91_15705</name>
</gene>
<dbReference type="AlphaFoldDB" id="A0A3L7JTA4"/>
<dbReference type="OrthoDB" id="2590330at2"/>
<dbReference type="Proteomes" id="UP000276770">
    <property type="component" value="Unassembled WGS sequence"/>
</dbReference>
<evidence type="ECO:0000313" key="1">
    <source>
        <dbReference type="EMBL" id="RLQ94073.1"/>
    </source>
</evidence>
<protein>
    <submittedName>
        <fullName evidence="1">Uncharacterized protein</fullName>
    </submittedName>
</protein>
<proteinExistence type="predicted"/>
<name>A0A3L7JTA4_9BACI</name>
<reference evidence="1 2" key="1">
    <citation type="submission" date="2018-10" db="EMBL/GenBank/DDBJ databases">
        <title>Falsibacillus sp. genome draft.</title>
        <authorList>
            <person name="Shi S."/>
        </authorList>
    </citation>
    <scope>NUCLEOTIDE SEQUENCE [LARGE SCALE GENOMIC DNA]</scope>
    <source>
        <strain evidence="1 2">GY 10110</strain>
    </source>
</reference>
<accession>A0A3L7JTA4</accession>
<organism evidence="1 2">
    <name type="scientific">Falsibacillus albus</name>
    <dbReference type="NCBI Taxonomy" id="2478915"/>
    <lineage>
        <taxon>Bacteria</taxon>
        <taxon>Bacillati</taxon>
        <taxon>Bacillota</taxon>
        <taxon>Bacilli</taxon>
        <taxon>Bacillales</taxon>
        <taxon>Bacillaceae</taxon>
        <taxon>Falsibacillus</taxon>
    </lineage>
</organism>
<dbReference type="EMBL" id="RCVZ01000011">
    <property type="protein sequence ID" value="RLQ94073.1"/>
    <property type="molecule type" value="Genomic_DNA"/>
</dbReference>